<dbReference type="NCBIfam" id="TIGR01488">
    <property type="entry name" value="HAD-SF-IB"/>
    <property type="match status" value="1"/>
</dbReference>
<evidence type="ECO:0000256" key="4">
    <source>
        <dbReference type="ARBA" id="ARBA00022842"/>
    </source>
</evidence>
<dbReference type="GO" id="GO:0046872">
    <property type="term" value="F:metal ion binding"/>
    <property type="evidence" value="ECO:0007669"/>
    <property type="project" value="UniProtKB-KW"/>
</dbReference>
<dbReference type="InterPro" id="IPR036412">
    <property type="entry name" value="HAD-like_sf"/>
</dbReference>
<dbReference type="SUPFAM" id="SSF56784">
    <property type="entry name" value="HAD-like"/>
    <property type="match status" value="1"/>
</dbReference>
<keyword evidence="3" id="KW-0378">Hydrolase</keyword>
<dbReference type="Pfam" id="PF12710">
    <property type="entry name" value="HAD"/>
    <property type="match status" value="1"/>
</dbReference>
<dbReference type="InterPro" id="IPR023214">
    <property type="entry name" value="HAD_sf"/>
</dbReference>
<keyword evidence="2" id="KW-0479">Metal-binding</keyword>
<dbReference type="Gene3D" id="3.40.50.1000">
    <property type="entry name" value="HAD superfamily/HAD-like"/>
    <property type="match status" value="1"/>
</dbReference>
<evidence type="ECO:0000313" key="6">
    <source>
        <dbReference type="Proteomes" id="UP000432015"/>
    </source>
</evidence>
<protein>
    <submittedName>
        <fullName evidence="5">HAD-IB family phosphatase</fullName>
    </submittedName>
</protein>
<evidence type="ECO:0000256" key="1">
    <source>
        <dbReference type="ARBA" id="ARBA00009184"/>
    </source>
</evidence>
<evidence type="ECO:0000256" key="3">
    <source>
        <dbReference type="ARBA" id="ARBA00022801"/>
    </source>
</evidence>
<dbReference type="Proteomes" id="UP000432015">
    <property type="component" value="Unassembled WGS sequence"/>
</dbReference>
<sequence length="209" mass="22759">MFRFLRYHLRTQGEPDGTYGRLAGELHAAAAAGANRAEVNRRYYRLFAGQEARRLAESGAAWFAEESRERSPFLPATLREYRRHQARGNLVVLLSGSFFACLDPIAEALGGHCWALGTRPLVRRGALTGEVLAPLIGVAKGRAARAAAAVRGLDLARCSAYGDHSTDLHLLEAVGDPVVVGDDPFLLERANLGRWRRLRTGTAPRAAVS</sequence>
<gene>
    <name evidence="5" type="ORF">GNZ18_00980</name>
</gene>
<dbReference type="EMBL" id="WOFH01000001">
    <property type="protein sequence ID" value="MUN35183.1"/>
    <property type="molecule type" value="Genomic_DNA"/>
</dbReference>
<dbReference type="InterPro" id="IPR050582">
    <property type="entry name" value="HAD-like_SerB"/>
</dbReference>
<proteinExistence type="inferred from homology"/>
<evidence type="ECO:0000313" key="5">
    <source>
        <dbReference type="EMBL" id="MUN35183.1"/>
    </source>
</evidence>
<dbReference type="AlphaFoldDB" id="A0A7K1KSR2"/>
<organism evidence="5 6">
    <name type="scientific">Actinomadura litoris</name>
    <dbReference type="NCBI Taxonomy" id="2678616"/>
    <lineage>
        <taxon>Bacteria</taxon>
        <taxon>Bacillati</taxon>
        <taxon>Actinomycetota</taxon>
        <taxon>Actinomycetes</taxon>
        <taxon>Streptosporangiales</taxon>
        <taxon>Thermomonosporaceae</taxon>
        <taxon>Actinomadura</taxon>
    </lineage>
</organism>
<comment type="caution">
    <text evidence="5">The sequence shown here is derived from an EMBL/GenBank/DDBJ whole genome shotgun (WGS) entry which is preliminary data.</text>
</comment>
<comment type="similarity">
    <text evidence="1">Belongs to the HAD-like hydrolase superfamily. SerB family.</text>
</comment>
<name>A0A7K1KSR2_9ACTN</name>
<dbReference type="GO" id="GO:0016787">
    <property type="term" value="F:hydrolase activity"/>
    <property type="evidence" value="ECO:0007669"/>
    <property type="project" value="UniProtKB-KW"/>
</dbReference>
<accession>A0A7K1KSR2</accession>
<dbReference type="PANTHER" id="PTHR43344">
    <property type="entry name" value="PHOSPHOSERINE PHOSPHATASE"/>
    <property type="match status" value="1"/>
</dbReference>
<dbReference type="PANTHER" id="PTHR43344:SF13">
    <property type="entry name" value="PHOSPHATASE RV3661-RELATED"/>
    <property type="match status" value="1"/>
</dbReference>
<evidence type="ECO:0000256" key="2">
    <source>
        <dbReference type="ARBA" id="ARBA00022723"/>
    </source>
</evidence>
<dbReference type="Gene3D" id="1.20.1440.100">
    <property type="entry name" value="SG protein - dephosphorylation function"/>
    <property type="match status" value="1"/>
</dbReference>
<reference evidence="5 6" key="1">
    <citation type="submission" date="2019-11" db="EMBL/GenBank/DDBJ databases">
        <authorList>
            <person name="Cao P."/>
        </authorList>
    </citation>
    <scope>NUCLEOTIDE SEQUENCE [LARGE SCALE GENOMIC DNA]</scope>
    <source>
        <strain evidence="5 6">NEAU-AAG5</strain>
    </source>
</reference>
<keyword evidence="6" id="KW-1185">Reference proteome</keyword>
<keyword evidence="4" id="KW-0460">Magnesium</keyword>